<dbReference type="AlphaFoldDB" id="A0A4Y2LZ81"/>
<dbReference type="EMBL" id="BGPR01120952">
    <property type="protein sequence ID" value="GBN20118.1"/>
    <property type="molecule type" value="Genomic_DNA"/>
</dbReference>
<organism evidence="1 3">
    <name type="scientific">Araneus ventricosus</name>
    <name type="common">Orbweaver spider</name>
    <name type="synonym">Epeira ventricosa</name>
    <dbReference type="NCBI Taxonomy" id="182803"/>
    <lineage>
        <taxon>Eukaryota</taxon>
        <taxon>Metazoa</taxon>
        <taxon>Ecdysozoa</taxon>
        <taxon>Arthropoda</taxon>
        <taxon>Chelicerata</taxon>
        <taxon>Arachnida</taxon>
        <taxon>Araneae</taxon>
        <taxon>Araneomorphae</taxon>
        <taxon>Entelegynae</taxon>
        <taxon>Araneoidea</taxon>
        <taxon>Araneidae</taxon>
        <taxon>Araneus</taxon>
    </lineage>
</organism>
<dbReference type="Proteomes" id="UP000499080">
    <property type="component" value="Unassembled WGS sequence"/>
</dbReference>
<dbReference type="EMBL" id="BGPR01120978">
    <property type="protein sequence ID" value="GBN20192.1"/>
    <property type="molecule type" value="Genomic_DNA"/>
</dbReference>
<comment type="caution">
    <text evidence="1">The sequence shown here is derived from an EMBL/GenBank/DDBJ whole genome shotgun (WGS) entry which is preliminary data.</text>
</comment>
<feature type="non-terminal residue" evidence="1">
    <location>
        <position position="49"/>
    </location>
</feature>
<protein>
    <submittedName>
        <fullName evidence="1">Uncharacterized protein</fullName>
    </submittedName>
</protein>
<evidence type="ECO:0000313" key="2">
    <source>
        <dbReference type="EMBL" id="GBN20192.1"/>
    </source>
</evidence>
<reference evidence="1 3" key="1">
    <citation type="journal article" date="2019" name="Sci. Rep.">
        <title>Orb-weaving spider Araneus ventricosus genome elucidates the spidroin gene catalogue.</title>
        <authorList>
            <person name="Kono N."/>
            <person name="Nakamura H."/>
            <person name="Ohtoshi R."/>
            <person name="Moran D.A.P."/>
            <person name="Shinohara A."/>
            <person name="Yoshida Y."/>
            <person name="Fujiwara M."/>
            <person name="Mori M."/>
            <person name="Tomita M."/>
            <person name="Arakawa K."/>
        </authorList>
    </citation>
    <scope>NUCLEOTIDE SEQUENCE [LARGE SCALE GENOMIC DNA]</scope>
</reference>
<evidence type="ECO:0000313" key="1">
    <source>
        <dbReference type="EMBL" id="GBN20118.1"/>
    </source>
</evidence>
<gene>
    <name evidence="2" type="ORF">AVEN_261381_1</name>
    <name evidence="1" type="ORF">AVEN_39980_1</name>
</gene>
<accession>A0A4Y2LZ81</accession>
<sequence>MTRVEPFGKVSGESKIYRRITIPHDIFTLGVWWKHYLPLWTKYSYAGVV</sequence>
<evidence type="ECO:0000313" key="3">
    <source>
        <dbReference type="Proteomes" id="UP000499080"/>
    </source>
</evidence>
<keyword evidence="3" id="KW-1185">Reference proteome</keyword>
<name>A0A4Y2LZ81_ARAVE</name>
<proteinExistence type="predicted"/>